<accession>A0ABT0DRY4</accession>
<dbReference type="Proteomes" id="UP001202867">
    <property type="component" value="Unassembled WGS sequence"/>
</dbReference>
<comment type="caution">
    <text evidence="1">The sequence shown here is derived from an EMBL/GenBank/DDBJ whole genome shotgun (WGS) entry which is preliminary data.</text>
</comment>
<keyword evidence="2" id="KW-1185">Reference proteome</keyword>
<gene>
    <name evidence="1" type="ORF">MWN33_18550</name>
</gene>
<reference evidence="2" key="2">
    <citation type="submission" date="2023-07" db="EMBL/GenBank/DDBJ databases">
        <title>Ancylobacter moscoviensis sp. nov., facultatively methylotrophic bacteria from activated sludge and the reclassification of Starkeya novella (Starkey 1934) Kelly et al. 2000 as Ancylobacter novellus comb. nov., Starkeya koreensis Im et al. 2006 as Ancylobacter koreensis comb.nov., Angulomicrobium tetraedrale Vasil'eva et al. 1986 as Ancylobacter tetraedralis comb. nov., Angulomicrobium amanitiforme Fritz et al. 2004 as Ancylobacter amanitiformis comb. nov. and Methylorhabdus multivorans Doronina et al. 1996 as Ancylobacter multivorans comb. nov. and emended description of the genus Ancylobacter.</title>
        <authorList>
            <person name="Doronina N."/>
            <person name="Chemodurova A."/>
            <person name="Grouzdev D."/>
            <person name="Koziaeva V."/>
            <person name="Shi W."/>
            <person name="Wu L."/>
            <person name="Kaparullina E."/>
        </authorList>
    </citation>
    <scope>NUCLEOTIDE SEQUENCE [LARGE SCALE GENOMIC DNA]</scope>
    <source>
        <strain evidence="2">Jip08</strain>
    </source>
</reference>
<sequence>MTDTERESHEPRDAAEYIAALAHELAVLAGAQRLDVLRYILEMARDEARMAMHAPAAPPDEA</sequence>
<evidence type="ECO:0000313" key="2">
    <source>
        <dbReference type="Proteomes" id="UP001202867"/>
    </source>
</evidence>
<dbReference type="RefSeq" id="WP_247202546.1">
    <property type="nucleotide sequence ID" value="NZ_JALKCG010000011.1"/>
</dbReference>
<organism evidence="1 2">
    <name type="scientific">Ancylobacter koreensis</name>
    <dbReference type="NCBI Taxonomy" id="266121"/>
    <lineage>
        <taxon>Bacteria</taxon>
        <taxon>Pseudomonadati</taxon>
        <taxon>Pseudomonadota</taxon>
        <taxon>Alphaproteobacteria</taxon>
        <taxon>Hyphomicrobiales</taxon>
        <taxon>Xanthobacteraceae</taxon>
        <taxon>Ancylobacter</taxon>
    </lineage>
</organism>
<protein>
    <recommendedName>
        <fullName evidence="3">DUF4089 domain-containing protein</fullName>
    </recommendedName>
</protein>
<dbReference type="EMBL" id="JALKCG010000011">
    <property type="protein sequence ID" value="MCK0210037.1"/>
    <property type="molecule type" value="Genomic_DNA"/>
</dbReference>
<evidence type="ECO:0000313" key="1">
    <source>
        <dbReference type="EMBL" id="MCK0210037.1"/>
    </source>
</evidence>
<proteinExistence type="predicted"/>
<reference evidence="1 2" key="1">
    <citation type="submission" date="2022-04" db="EMBL/GenBank/DDBJ databases">
        <authorList>
            <person name="Grouzdev D.S."/>
            <person name="Pantiukh K.S."/>
            <person name="Krutkina M.S."/>
        </authorList>
    </citation>
    <scope>NUCLEOTIDE SEQUENCE [LARGE SCALE GENOMIC DNA]</scope>
    <source>
        <strain evidence="1 2">Jip08</strain>
    </source>
</reference>
<evidence type="ECO:0008006" key="3">
    <source>
        <dbReference type="Google" id="ProtNLM"/>
    </source>
</evidence>
<name>A0ABT0DRY4_9HYPH</name>